<proteinExistence type="predicted"/>
<name>A0AAD9LPL7_9STRA</name>
<dbReference type="Proteomes" id="UP001259832">
    <property type="component" value="Unassembled WGS sequence"/>
</dbReference>
<organism evidence="1 2">
    <name type="scientific">Phytophthora citrophthora</name>
    <dbReference type="NCBI Taxonomy" id="4793"/>
    <lineage>
        <taxon>Eukaryota</taxon>
        <taxon>Sar</taxon>
        <taxon>Stramenopiles</taxon>
        <taxon>Oomycota</taxon>
        <taxon>Peronosporomycetes</taxon>
        <taxon>Peronosporales</taxon>
        <taxon>Peronosporaceae</taxon>
        <taxon>Phytophthora</taxon>
    </lineage>
</organism>
<evidence type="ECO:0000313" key="1">
    <source>
        <dbReference type="EMBL" id="KAK1942249.1"/>
    </source>
</evidence>
<reference evidence="1" key="1">
    <citation type="submission" date="2023-08" db="EMBL/GenBank/DDBJ databases">
        <title>Reference Genome Resource for the Citrus Pathogen Phytophthora citrophthora.</title>
        <authorList>
            <person name="Moller H."/>
            <person name="Coetzee B."/>
            <person name="Rose L.J."/>
            <person name="Van Niekerk J.M."/>
        </authorList>
    </citation>
    <scope>NUCLEOTIDE SEQUENCE</scope>
    <source>
        <strain evidence="1">STE-U-9442</strain>
    </source>
</reference>
<evidence type="ECO:0000313" key="2">
    <source>
        <dbReference type="Proteomes" id="UP001259832"/>
    </source>
</evidence>
<dbReference type="EMBL" id="JASMQC010000010">
    <property type="protein sequence ID" value="KAK1942249.1"/>
    <property type="molecule type" value="Genomic_DNA"/>
</dbReference>
<protein>
    <submittedName>
        <fullName evidence="1">Uncharacterized protein</fullName>
    </submittedName>
</protein>
<gene>
    <name evidence="1" type="ORF">P3T76_006571</name>
</gene>
<sequence>MPRLWLQIGVPDAIRPVYAAKMTWCSLDPLGHFAWMCVLGGGRLDAGAKPALSSPSWAAHYQELLRSVAFELRIRAERIEAVGCR</sequence>
<dbReference type="AlphaFoldDB" id="A0AAD9LPL7"/>
<accession>A0AAD9LPL7</accession>
<keyword evidence="2" id="KW-1185">Reference proteome</keyword>
<comment type="caution">
    <text evidence="1">The sequence shown here is derived from an EMBL/GenBank/DDBJ whole genome shotgun (WGS) entry which is preliminary data.</text>
</comment>